<dbReference type="SUPFAM" id="SSF47336">
    <property type="entry name" value="ACP-like"/>
    <property type="match status" value="1"/>
</dbReference>
<reference evidence="5" key="1">
    <citation type="journal article" date="2019" name="Int. J. Syst. Evol. Microbiol.">
        <title>The Global Catalogue of Microorganisms (GCM) 10K type strain sequencing project: providing services to taxonomists for standard genome sequencing and annotation.</title>
        <authorList>
            <consortium name="The Broad Institute Genomics Platform"/>
            <consortium name="The Broad Institute Genome Sequencing Center for Infectious Disease"/>
            <person name="Wu L."/>
            <person name="Ma J."/>
        </authorList>
    </citation>
    <scope>NUCLEOTIDE SEQUENCE [LARGE SCALE GENOMIC DNA]</scope>
    <source>
        <strain evidence="5">JCM 9377</strain>
    </source>
</reference>
<sequence length="380" mass="41574">MGDEPVLELRYRDTSPLRTAAGREFYYEENGTSGPHLTIVNNFFLTAPMWRTFTGGLAERNRILTYDLRNQGASTSDPGETAWQDHVDDLTSLLDGLGVESTYLVGTSISALICRDFALAHPERVTGLVLVGPVCTPSGGRRRRAITRSWANTMENGGTEALWDHLYSMVLGEPAMKTLGTAGYLGLREAFTSLHSVDIVAPNLRSSLEASDDPALLAELACPTLLMVGEEDFLWCPSTVAETERLIRDVTTVWLPAIGHLPYMEDTDAFQEAVQAFIDEVETAEAESRDPEPGDLGQGDPLPRLRRLLGEVLGERAVLDEGCEDLTLSELGLESWGYVALLASIEREFGVEWDVDVPMSSLRTLSSIGAHLGQRCGVRA</sequence>
<comment type="caution">
    <text evidence="4">The sequence shown here is derived from an EMBL/GenBank/DDBJ whole genome shotgun (WGS) entry which is preliminary data.</text>
</comment>
<dbReference type="InterPro" id="IPR036736">
    <property type="entry name" value="ACP-like_sf"/>
</dbReference>
<dbReference type="EMBL" id="BAAAUV010000004">
    <property type="protein sequence ID" value="GAA3203655.1"/>
    <property type="molecule type" value="Genomic_DNA"/>
</dbReference>
<keyword evidence="5" id="KW-1185">Reference proteome</keyword>
<organism evidence="4 5">
    <name type="scientific">Actinocorallia longicatena</name>
    <dbReference type="NCBI Taxonomy" id="111803"/>
    <lineage>
        <taxon>Bacteria</taxon>
        <taxon>Bacillati</taxon>
        <taxon>Actinomycetota</taxon>
        <taxon>Actinomycetes</taxon>
        <taxon>Streptosporangiales</taxon>
        <taxon>Thermomonosporaceae</taxon>
        <taxon>Actinocorallia</taxon>
    </lineage>
</organism>
<dbReference type="Gene3D" id="1.10.1200.10">
    <property type="entry name" value="ACP-like"/>
    <property type="match status" value="1"/>
</dbReference>
<dbReference type="Gene3D" id="3.40.50.1820">
    <property type="entry name" value="alpha/beta hydrolase"/>
    <property type="match status" value="1"/>
</dbReference>
<feature type="domain" description="Carrier" evidence="2">
    <location>
        <begin position="304"/>
        <end position="372"/>
    </location>
</feature>
<evidence type="ECO:0000259" key="3">
    <source>
        <dbReference type="Pfam" id="PF12697"/>
    </source>
</evidence>
<dbReference type="InterPro" id="IPR009081">
    <property type="entry name" value="PP-bd_ACP"/>
</dbReference>
<dbReference type="Pfam" id="PF00550">
    <property type="entry name" value="PP-binding"/>
    <property type="match status" value="1"/>
</dbReference>
<dbReference type="InterPro" id="IPR000073">
    <property type="entry name" value="AB_hydrolase_1"/>
</dbReference>
<dbReference type="InterPro" id="IPR029058">
    <property type="entry name" value="AB_hydrolase_fold"/>
</dbReference>
<dbReference type="PANTHER" id="PTHR43798">
    <property type="entry name" value="MONOACYLGLYCEROL LIPASE"/>
    <property type="match status" value="1"/>
</dbReference>
<evidence type="ECO:0000313" key="4">
    <source>
        <dbReference type="EMBL" id="GAA3203655.1"/>
    </source>
</evidence>
<name>A0ABP6Q415_9ACTN</name>
<proteinExistence type="predicted"/>
<evidence type="ECO:0008006" key="6">
    <source>
        <dbReference type="Google" id="ProtNLM"/>
    </source>
</evidence>
<dbReference type="InterPro" id="IPR050266">
    <property type="entry name" value="AB_hydrolase_sf"/>
</dbReference>
<evidence type="ECO:0000259" key="2">
    <source>
        <dbReference type="Pfam" id="PF00550"/>
    </source>
</evidence>
<evidence type="ECO:0000256" key="1">
    <source>
        <dbReference type="SAM" id="MobiDB-lite"/>
    </source>
</evidence>
<feature type="domain" description="AB hydrolase-1" evidence="3">
    <location>
        <begin position="45"/>
        <end position="270"/>
    </location>
</feature>
<dbReference type="RefSeq" id="WP_344824561.1">
    <property type="nucleotide sequence ID" value="NZ_BAAAUV010000004.1"/>
</dbReference>
<gene>
    <name evidence="4" type="ORF">GCM10010468_17820</name>
</gene>
<evidence type="ECO:0000313" key="5">
    <source>
        <dbReference type="Proteomes" id="UP001501237"/>
    </source>
</evidence>
<dbReference type="SUPFAM" id="SSF53474">
    <property type="entry name" value="alpha/beta-Hydrolases"/>
    <property type="match status" value="1"/>
</dbReference>
<accession>A0ABP6Q415</accession>
<feature type="region of interest" description="Disordered" evidence="1">
    <location>
        <begin position="282"/>
        <end position="303"/>
    </location>
</feature>
<protein>
    <recommendedName>
        <fullName evidence="6">Pimeloyl-ACP methyl ester carboxylesterase</fullName>
    </recommendedName>
</protein>
<dbReference type="Proteomes" id="UP001501237">
    <property type="component" value="Unassembled WGS sequence"/>
</dbReference>
<dbReference type="Pfam" id="PF12697">
    <property type="entry name" value="Abhydrolase_6"/>
    <property type="match status" value="1"/>
</dbReference>